<dbReference type="PANTHER" id="PTHR34235:SF3">
    <property type="entry name" value="SLR1203 PROTEIN"/>
    <property type="match status" value="1"/>
</dbReference>
<dbReference type="EMBL" id="SFAP01000143">
    <property type="protein sequence ID" value="TRV23466.1"/>
    <property type="molecule type" value="Genomic_DNA"/>
</dbReference>
<organism evidence="1 2">
    <name type="scientific">Microcystis wesenbergii Mw_MB_S_20031200_S109D</name>
    <dbReference type="NCBI Taxonomy" id="2486241"/>
    <lineage>
        <taxon>Bacteria</taxon>
        <taxon>Bacillati</taxon>
        <taxon>Cyanobacteriota</taxon>
        <taxon>Cyanophyceae</taxon>
        <taxon>Oscillatoriophycideae</taxon>
        <taxon>Chroococcales</taxon>
        <taxon>Microcystaceae</taxon>
        <taxon>Microcystis</taxon>
    </lineage>
</organism>
<dbReference type="PANTHER" id="PTHR34235">
    <property type="entry name" value="SLR1203 PROTEIN-RELATED"/>
    <property type="match status" value="1"/>
</dbReference>
<evidence type="ECO:0000313" key="1">
    <source>
        <dbReference type="EMBL" id="TRV23466.1"/>
    </source>
</evidence>
<proteinExistence type="predicted"/>
<name>A0A552LTC5_9CHRO</name>
<dbReference type="Proteomes" id="UP000318616">
    <property type="component" value="Unassembled WGS sequence"/>
</dbReference>
<accession>A0A552LTC5</accession>
<sequence length="164" mass="19463">MMNITISNLYDSDYQLWLENTINQLRRGDFQSVDWQNVLEELADLGKSERRALESLLTRLLEHLLKLTYWQSQRDYNQAAWKKEIRNFRIQIKKILKDSPSLKLYLREILQECYLDARNLLIDETQLDASIFPLEVLASLEEILDENWLPDWGDINSDKSSQAN</sequence>
<dbReference type="Gene3D" id="1.20.1220.20">
    <property type="entry name" value="Uncharcterised protein PF01724"/>
    <property type="match status" value="1"/>
</dbReference>
<comment type="caution">
    <text evidence="1">The sequence shown here is derived from an EMBL/GenBank/DDBJ whole genome shotgun (WGS) entry which is preliminary data.</text>
</comment>
<reference evidence="1 2" key="1">
    <citation type="submission" date="2019-01" db="EMBL/GenBank/DDBJ databases">
        <title>Coherence of Microcystis species and biogeography revealed through population genomics.</title>
        <authorList>
            <person name="Perez-Carrascal O.M."/>
            <person name="Terrat Y."/>
            <person name="Giani A."/>
            <person name="Fortin N."/>
            <person name="Tromas N."/>
            <person name="Shapiro B.J."/>
        </authorList>
    </citation>
    <scope>NUCLEOTIDE SEQUENCE [LARGE SCALE GENOMIC DNA]</scope>
    <source>
        <strain evidence="1">Mw_MB_S_20031200_S109D</strain>
    </source>
</reference>
<evidence type="ECO:0000313" key="2">
    <source>
        <dbReference type="Proteomes" id="UP000318616"/>
    </source>
</evidence>
<gene>
    <name evidence="1" type="ORF">EWV88_11410</name>
</gene>
<dbReference type="InterPro" id="IPR002636">
    <property type="entry name" value="DUF29"/>
</dbReference>
<protein>
    <submittedName>
        <fullName evidence="1">DUF29 domain-containing protein</fullName>
    </submittedName>
</protein>
<dbReference type="AlphaFoldDB" id="A0A552LTC5"/>
<dbReference type="Pfam" id="PF01724">
    <property type="entry name" value="DUF29"/>
    <property type="match status" value="1"/>
</dbReference>